<dbReference type="EMBL" id="JAFHAP010000002">
    <property type="protein sequence ID" value="MBN2908208.1"/>
    <property type="molecule type" value="Genomic_DNA"/>
</dbReference>
<organism evidence="2 3">
    <name type="scientific">Polycladomyces zharkentensis</name>
    <dbReference type="NCBI Taxonomy" id="2807616"/>
    <lineage>
        <taxon>Bacteria</taxon>
        <taxon>Bacillati</taxon>
        <taxon>Bacillota</taxon>
        <taxon>Bacilli</taxon>
        <taxon>Bacillales</taxon>
        <taxon>Thermoactinomycetaceae</taxon>
        <taxon>Polycladomyces</taxon>
    </lineage>
</organism>
<keyword evidence="3" id="KW-1185">Reference proteome</keyword>
<sequence>MLVKAAVAKALVGTVLGTMVATGSLAPDHTAHAQHHTVKIEAKQQVQTLTKERAKLIALKYHKGTVKWVKLKKEKGKAIYHVCIKGKDGKVRLVKLDAKTGKLCK</sequence>
<dbReference type="Gene3D" id="3.10.450.40">
    <property type="match status" value="1"/>
</dbReference>
<comment type="caution">
    <text evidence="2">The sequence shown here is derived from an EMBL/GenBank/DDBJ whole genome shotgun (WGS) entry which is preliminary data.</text>
</comment>
<dbReference type="InterPro" id="IPR000540">
    <property type="entry name" value="Flag_MotA_CS"/>
</dbReference>
<proteinExistence type="predicted"/>
<dbReference type="InterPro" id="IPR025711">
    <property type="entry name" value="PepSY"/>
</dbReference>
<dbReference type="Pfam" id="PF03413">
    <property type="entry name" value="PepSY"/>
    <property type="match status" value="1"/>
</dbReference>
<gene>
    <name evidence="2" type="ORF">JQC72_01565</name>
</gene>
<dbReference type="RefSeq" id="WP_205492363.1">
    <property type="nucleotide sequence ID" value="NZ_JAFHAP010000002.1"/>
</dbReference>
<name>A0ABS2WF97_9BACL</name>
<dbReference type="PROSITE" id="PS01307">
    <property type="entry name" value="MOTA"/>
    <property type="match status" value="1"/>
</dbReference>
<evidence type="ECO:0000259" key="1">
    <source>
        <dbReference type="Pfam" id="PF03413"/>
    </source>
</evidence>
<evidence type="ECO:0000313" key="3">
    <source>
        <dbReference type="Proteomes" id="UP001177120"/>
    </source>
</evidence>
<feature type="domain" description="PepSY" evidence="1">
    <location>
        <begin position="49"/>
        <end position="102"/>
    </location>
</feature>
<accession>A0ABS2WF97</accession>
<protein>
    <submittedName>
        <fullName evidence="2">PepSY domain-containing protein</fullName>
    </submittedName>
</protein>
<reference evidence="2" key="1">
    <citation type="journal article" date="2024" name="Int. J. Syst. Evol. Microbiol.">
        <title>Polycladomyces zharkentensis sp. nov., a novel thermophilic cellulose- and starch-degrading member of the Bacillota from a geothermal aquifer in Kazakhstan.</title>
        <authorList>
            <person name="Mashzhan A."/>
            <person name="Kistaubayeva A."/>
            <person name="Javier-Lopez R."/>
            <person name="Bissenova U."/>
            <person name="Bissenbay A."/>
            <person name="Birkeland N.K."/>
        </authorList>
    </citation>
    <scope>NUCLEOTIDE SEQUENCE</scope>
    <source>
        <strain evidence="2">ZKZ2T</strain>
    </source>
</reference>
<evidence type="ECO:0000313" key="2">
    <source>
        <dbReference type="EMBL" id="MBN2908208.1"/>
    </source>
</evidence>
<dbReference type="Proteomes" id="UP001177120">
    <property type="component" value="Unassembled WGS sequence"/>
</dbReference>